<keyword evidence="2" id="KW-0158">Chromosome</keyword>
<keyword evidence="5" id="KW-0949">S-adenosyl-L-methionine</keyword>
<evidence type="ECO:0000256" key="2">
    <source>
        <dbReference type="ARBA" id="ARBA00022454"/>
    </source>
</evidence>
<protein>
    <recommendedName>
        <fullName evidence="9">SET domain-containing protein</fullName>
    </recommendedName>
</protein>
<comment type="caution">
    <text evidence="7">The sequence shown here is derived from an EMBL/GenBank/DDBJ whole genome shotgun (WGS) entry which is preliminary data.</text>
</comment>
<evidence type="ECO:0000256" key="1">
    <source>
        <dbReference type="ARBA" id="ARBA00004286"/>
    </source>
</evidence>
<dbReference type="PANTHER" id="PTHR46223:SF3">
    <property type="entry name" value="HISTONE-LYSINE N-METHYLTRANSFERASE SET-23"/>
    <property type="match status" value="1"/>
</dbReference>
<dbReference type="GO" id="GO:0005694">
    <property type="term" value="C:chromosome"/>
    <property type="evidence" value="ECO:0007669"/>
    <property type="project" value="UniProtKB-SubCell"/>
</dbReference>
<accession>A0AAV5W376</accession>
<evidence type="ECO:0000313" key="8">
    <source>
        <dbReference type="Proteomes" id="UP001432322"/>
    </source>
</evidence>
<comment type="subcellular location">
    <subcellularLocation>
        <location evidence="1">Chromosome</location>
    </subcellularLocation>
</comment>
<feature type="compositionally biased region" description="Low complexity" evidence="6">
    <location>
        <begin position="148"/>
        <end position="168"/>
    </location>
</feature>
<reference evidence="7" key="1">
    <citation type="submission" date="2023-10" db="EMBL/GenBank/DDBJ databases">
        <title>Genome assembly of Pristionchus species.</title>
        <authorList>
            <person name="Yoshida K."/>
            <person name="Sommer R.J."/>
        </authorList>
    </citation>
    <scope>NUCLEOTIDE SEQUENCE</scope>
    <source>
        <strain evidence="7">RS5133</strain>
    </source>
</reference>
<feature type="region of interest" description="Disordered" evidence="6">
    <location>
        <begin position="270"/>
        <end position="320"/>
    </location>
</feature>
<evidence type="ECO:0000256" key="5">
    <source>
        <dbReference type="ARBA" id="ARBA00022691"/>
    </source>
</evidence>
<feature type="compositionally biased region" description="Low complexity" evidence="6">
    <location>
        <begin position="1"/>
        <end position="14"/>
    </location>
</feature>
<evidence type="ECO:0000256" key="6">
    <source>
        <dbReference type="SAM" id="MobiDB-lite"/>
    </source>
</evidence>
<keyword evidence="3" id="KW-0489">Methyltransferase</keyword>
<evidence type="ECO:0000256" key="4">
    <source>
        <dbReference type="ARBA" id="ARBA00022679"/>
    </source>
</evidence>
<feature type="region of interest" description="Disordered" evidence="6">
    <location>
        <begin position="1"/>
        <end position="34"/>
    </location>
</feature>
<dbReference type="PANTHER" id="PTHR46223">
    <property type="entry name" value="HISTONE-LYSINE N-METHYLTRANSFERASE SUV39H"/>
    <property type="match status" value="1"/>
</dbReference>
<dbReference type="Proteomes" id="UP001432322">
    <property type="component" value="Unassembled WGS sequence"/>
</dbReference>
<dbReference type="Gene3D" id="2.170.270.10">
    <property type="entry name" value="SET domain"/>
    <property type="match status" value="1"/>
</dbReference>
<dbReference type="SUPFAM" id="SSF82199">
    <property type="entry name" value="SET domain"/>
    <property type="match status" value="1"/>
</dbReference>
<feature type="region of interest" description="Disordered" evidence="6">
    <location>
        <begin position="49"/>
        <end position="184"/>
    </location>
</feature>
<proteinExistence type="predicted"/>
<dbReference type="EMBL" id="BTSY01000004">
    <property type="protein sequence ID" value="GMT25184.1"/>
    <property type="molecule type" value="Genomic_DNA"/>
</dbReference>
<gene>
    <name evidence="7" type="ORF">PFISCL1PPCAC_16481</name>
</gene>
<feature type="compositionally biased region" description="Basic residues" evidence="6">
    <location>
        <begin position="281"/>
        <end position="291"/>
    </location>
</feature>
<name>A0AAV5W376_9BILA</name>
<dbReference type="GO" id="GO:0008168">
    <property type="term" value="F:methyltransferase activity"/>
    <property type="evidence" value="ECO:0007669"/>
    <property type="project" value="UniProtKB-KW"/>
</dbReference>
<organism evidence="7 8">
    <name type="scientific">Pristionchus fissidentatus</name>
    <dbReference type="NCBI Taxonomy" id="1538716"/>
    <lineage>
        <taxon>Eukaryota</taxon>
        <taxon>Metazoa</taxon>
        <taxon>Ecdysozoa</taxon>
        <taxon>Nematoda</taxon>
        <taxon>Chromadorea</taxon>
        <taxon>Rhabditida</taxon>
        <taxon>Rhabditina</taxon>
        <taxon>Diplogasteromorpha</taxon>
        <taxon>Diplogasteroidea</taxon>
        <taxon>Neodiplogasteridae</taxon>
        <taxon>Pristionchus</taxon>
    </lineage>
</organism>
<feature type="compositionally biased region" description="Low complexity" evidence="6">
    <location>
        <begin position="270"/>
        <end position="280"/>
    </location>
</feature>
<dbReference type="GO" id="GO:0032259">
    <property type="term" value="P:methylation"/>
    <property type="evidence" value="ECO:0007669"/>
    <property type="project" value="UniProtKB-KW"/>
</dbReference>
<keyword evidence="4" id="KW-0808">Transferase</keyword>
<dbReference type="AlphaFoldDB" id="A0AAV5W376"/>
<keyword evidence="8" id="KW-1185">Reference proteome</keyword>
<evidence type="ECO:0008006" key="9">
    <source>
        <dbReference type="Google" id="ProtNLM"/>
    </source>
</evidence>
<feature type="non-terminal residue" evidence="7">
    <location>
        <position position="679"/>
    </location>
</feature>
<feature type="compositionally biased region" description="Basic and acidic residues" evidence="6">
    <location>
        <begin position="115"/>
        <end position="140"/>
    </location>
</feature>
<feature type="region of interest" description="Disordered" evidence="6">
    <location>
        <begin position="230"/>
        <end position="250"/>
    </location>
</feature>
<sequence>MDAAASGRRAATSTPDARGAYDTQVRVPLGSTRSDSARVAAALESSAMQVSSNRCPTKKEFVDDDDTSLAAKPAHPKTTTKPIMAPTLSPKSPTEFHHPPAAMIAGRRRTLRITPKKETRHVTEEAQESGEKVRHGRQEAAKATVHHTTQSPTLLSSQSRPAQRSQSRAIRDAREDTVSAPIYDVTDDDDDFIDVVSLGGSTAEGATVERRSFHLTVPSSTPKRTTALIANGADSARGKGTVVGSDEKDTVADDSPIKLRLLRDRKSMVAAAEAASAAKKQQSHQSKKKKTGKNERETRRKRGRPAKKKGEEENTPTLSFEAWRVKPTTVDEEMERLSAYSASSLYKKLLCGQSRLGTIRMLREGEHRLVVVDYQIDVEIVERESTETPDDWDKRDEEHQGGEYQIDIFVACSTRAMGSSDAPLYFLIKYSHFPIPNWVERKLIKNSFVLRAYLARLLMLDLIESMLRLEEGGDYDTKYPNRYSEWEDGRGRGGYVENERSIYFTHLRGIEYRWNIVNDETGLPHVWIEDWTAEPPDAENMRKIQFSPYLKVDEDVQKLLGDNYDLKHFKCSTACKTCRVKARTKEVKSCCGMPTSHDEDADGVPILIDSGTRSKPAEYHIRIECSDDCGCDRAKCGNRDVQNGRPFLLVVFRTADKGWTVRTTCEIEEGAYVTEYVGM</sequence>
<dbReference type="InterPro" id="IPR046341">
    <property type="entry name" value="SET_dom_sf"/>
</dbReference>
<dbReference type="InterPro" id="IPR050973">
    <property type="entry name" value="H3K9_Histone-Lys_N-MTase"/>
</dbReference>
<evidence type="ECO:0000313" key="7">
    <source>
        <dbReference type="EMBL" id="GMT25184.1"/>
    </source>
</evidence>
<evidence type="ECO:0000256" key="3">
    <source>
        <dbReference type="ARBA" id="ARBA00022603"/>
    </source>
</evidence>